<accession>A0A080LUV1</accession>
<dbReference type="Proteomes" id="UP000020077">
    <property type="component" value="Unassembled WGS sequence"/>
</dbReference>
<dbReference type="EMBL" id="JDVG02000401">
    <property type="protein sequence ID" value="KFB72341.1"/>
    <property type="molecule type" value="Genomic_DNA"/>
</dbReference>
<accession>A0A5S4F771</accession>
<reference evidence="2 4" key="1">
    <citation type="submission" date="2014-02" db="EMBL/GenBank/DDBJ databases">
        <title>Expanding our view of genomic diversity in Candidatus Accumulibacter clades.</title>
        <authorList>
            <person name="Skennerton C.T."/>
            <person name="Barr J.J."/>
            <person name="Slater F.R."/>
            <person name="Bond P.L."/>
            <person name="Tyson G.W."/>
        </authorList>
    </citation>
    <scope>NUCLEOTIDE SEQUENCE [LARGE SCALE GENOMIC DNA]</scope>
    <source>
        <strain evidence="4">BA-91</strain>
    </source>
</reference>
<dbReference type="EMBL" id="SWAD01000046">
    <property type="protein sequence ID" value="TMQ76593.1"/>
    <property type="molecule type" value="Genomic_DNA"/>
</dbReference>
<protein>
    <recommendedName>
        <fullName evidence="6">PEP-CTERM protein-sorting domain-containing protein</fullName>
    </recommendedName>
</protein>
<organism evidence="2 4">
    <name type="scientific">Candidatus Accumulibacter phosphatis</name>
    <dbReference type="NCBI Taxonomy" id="327160"/>
    <lineage>
        <taxon>Bacteria</taxon>
        <taxon>Pseudomonadati</taxon>
        <taxon>Pseudomonadota</taxon>
        <taxon>Betaproteobacteria</taxon>
        <taxon>Candidatus Accumulibacter</taxon>
    </lineage>
</organism>
<evidence type="ECO:0000313" key="3">
    <source>
        <dbReference type="EMBL" id="TMQ76593.1"/>
    </source>
</evidence>
<keyword evidence="1" id="KW-0732">Signal</keyword>
<evidence type="ECO:0000313" key="5">
    <source>
        <dbReference type="Proteomes" id="UP000306324"/>
    </source>
</evidence>
<feature type="chain" id="PRO_5044540081" description="PEP-CTERM protein-sorting domain-containing protein" evidence="1">
    <location>
        <begin position="29"/>
        <end position="346"/>
    </location>
</feature>
<gene>
    <name evidence="3" type="ORF">ACCUM_4159</name>
    <name evidence="2" type="ORF">AW09_002471</name>
</gene>
<dbReference type="OrthoDB" id="5506812at2"/>
<evidence type="ECO:0008006" key="6">
    <source>
        <dbReference type="Google" id="ProtNLM"/>
    </source>
</evidence>
<evidence type="ECO:0000313" key="2">
    <source>
        <dbReference type="EMBL" id="KFB72341.1"/>
    </source>
</evidence>
<sequence>MKSRILSNVAGIALACSAFALFTQAAQAQTVSAPFAADYVLADLGPVSSLPFPYGGLTFKAGDPSTILIGGNANTAAGLLYSISVVRGADMHITGFSGSATAVGTVGAFNDGGVVYGPGGVLFTSQWPENKLGQTKPGSTGEDKVIDLAPLGVAGSHAALNFVPGGFGGASQMKLVSWGGGEFYTAAYAPDGSGTFDITSVTQVDLDSSTLAMDNLPGGPEGFVYIKAGNPGFLANAMLVSEFSDGNVVAYDLDSEGNPLVATRRELVIGLVGAEGAAIDPLTGDFLFSTFGTAEDRVVVLRGFTKLPPALPEPASVLLFGLALAGLTLIRSGSRCQETRLARLAK</sequence>
<evidence type="ECO:0000256" key="1">
    <source>
        <dbReference type="SAM" id="SignalP"/>
    </source>
</evidence>
<dbReference type="Proteomes" id="UP000306324">
    <property type="component" value="Unassembled WGS sequence"/>
</dbReference>
<feature type="signal peptide" evidence="1">
    <location>
        <begin position="1"/>
        <end position="28"/>
    </location>
</feature>
<reference evidence="3 5" key="2">
    <citation type="submission" date="2019-04" db="EMBL/GenBank/DDBJ databases">
        <title>A novel phosphate-accumulating bacterium identified in bioreactor for phosphate removal from wastewater.</title>
        <authorList>
            <person name="Kotlyarov R.Y."/>
            <person name="Beletsky A.V."/>
            <person name="Kallistova A.Y."/>
            <person name="Dorofeev A.G."/>
            <person name="Nikolaev Y.Y."/>
            <person name="Pimenov N.V."/>
            <person name="Ravin N.V."/>
            <person name="Mardanov A.V."/>
        </authorList>
    </citation>
    <scope>NUCLEOTIDE SEQUENCE [LARGE SCALE GENOMIC DNA]</scope>
    <source>
        <strain evidence="3 5">Bin19</strain>
    </source>
</reference>
<evidence type="ECO:0000313" key="4">
    <source>
        <dbReference type="Proteomes" id="UP000020077"/>
    </source>
</evidence>
<dbReference type="AlphaFoldDB" id="A0A080LUV1"/>
<keyword evidence="5" id="KW-1185">Reference proteome</keyword>
<dbReference type="PROSITE" id="PS51257">
    <property type="entry name" value="PROKAR_LIPOPROTEIN"/>
    <property type="match status" value="1"/>
</dbReference>
<proteinExistence type="predicted"/>
<dbReference type="RefSeq" id="WP_138678204.1">
    <property type="nucleotide sequence ID" value="NZ_SWAD01000046.1"/>
</dbReference>
<comment type="caution">
    <text evidence="2">The sequence shown here is derived from an EMBL/GenBank/DDBJ whole genome shotgun (WGS) entry which is preliminary data.</text>
</comment>
<name>A0A080LUV1_9PROT</name>